<sequence>MTEQLHTITRGRIAMTQWPGGLRAHYGQQQRETHYTATCTCGWTAESSVSMVVVHLCEDHTAKTGHEAESMKGRS</sequence>
<accession>A0ABZ0SHZ8</accession>
<proteinExistence type="predicted"/>
<reference evidence="1 2" key="1">
    <citation type="submission" date="2023-11" db="EMBL/GenBank/DDBJ databases">
        <title>Genome sequence of Microbacterium rhizosphaerae KACC 19337.</title>
        <authorList>
            <person name="Choi H."/>
            <person name="Kim S."/>
            <person name="Kim Y."/>
            <person name="Kwon S.-W."/>
            <person name="Heo J."/>
        </authorList>
    </citation>
    <scope>NUCLEOTIDE SEQUENCE [LARGE SCALE GENOMIC DNA]</scope>
    <source>
        <strain evidence="1 2">KACC 19337</strain>
    </source>
</reference>
<protein>
    <submittedName>
        <fullName evidence="1">Uncharacterized protein</fullName>
    </submittedName>
</protein>
<keyword evidence="2" id="KW-1185">Reference proteome</keyword>
<organism evidence="1 2">
    <name type="scientific">Microbacterium rhizosphaerae</name>
    <dbReference type="NCBI Taxonomy" id="1678237"/>
    <lineage>
        <taxon>Bacteria</taxon>
        <taxon>Bacillati</taxon>
        <taxon>Actinomycetota</taxon>
        <taxon>Actinomycetes</taxon>
        <taxon>Micrococcales</taxon>
        <taxon>Microbacteriaceae</taxon>
        <taxon>Microbacterium</taxon>
    </lineage>
</organism>
<name>A0ABZ0SHZ8_9MICO</name>
<dbReference type="Proteomes" id="UP001323798">
    <property type="component" value="Chromosome"/>
</dbReference>
<evidence type="ECO:0000313" key="2">
    <source>
        <dbReference type="Proteomes" id="UP001323798"/>
    </source>
</evidence>
<evidence type="ECO:0000313" key="1">
    <source>
        <dbReference type="EMBL" id="WPR88389.1"/>
    </source>
</evidence>
<dbReference type="RefSeq" id="WP_320941109.1">
    <property type="nucleotide sequence ID" value="NZ_BAABEU010000006.1"/>
</dbReference>
<gene>
    <name evidence="1" type="ORF">SM116_11430</name>
</gene>
<dbReference type="EMBL" id="CP139368">
    <property type="protein sequence ID" value="WPR88389.1"/>
    <property type="molecule type" value="Genomic_DNA"/>
</dbReference>